<dbReference type="PRINTS" id="PR01607">
    <property type="entry name" value="APYRASEFAMLY"/>
</dbReference>
<reference evidence="3 4" key="1">
    <citation type="submission" date="2019-02" db="EMBL/GenBank/DDBJ databases">
        <title>Genomic Encyclopedia of Type Strains, Phase IV (KMG-IV): sequencing the most valuable type-strain genomes for metagenomic binning, comparative biology and taxonomic classification.</title>
        <authorList>
            <person name="Goeker M."/>
        </authorList>
    </citation>
    <scope>NUCLEOTIDE SEQUENCE [LARGE SCALE GENOMIC DNA]</scope>
    <source>
        <strain evidence="3 4">DSM 10617</strain>
    </source>
</reference>
<dbReference type="Gene3D" id="6.10.140.570">
    <property type="match status" value="1"/>
</dbReference>
<dbReference type="GO" id="GO:0000166">
    <property type="term" value="F:nucleotide binding"/>
    <property type="evidence" value="ECO:0007669"/>
    <property type="project" value="UniProtKB-KW"/>
</dbReference>
<proteinExistence type="inferred from homology"/>
<dbReference type="InterPro" id="IPR041829">
    <property type="entry name" value="SoxB_N"/>
</dbReference>
<evidence type="ECO:0000313" key="3">
    <source>
        <dbReference type="EMBL" id="RZS54474.1"/>
    </source>
</evidence>
<comment type="similarity">
    <text evidence="1">Belongs to the 5'-nucleotidase family.</text>
</comment>
<keyword evidence="1" id="KW-0378">Hydrolase</keyword>
<gene>
    <name evidence="3" type="ORF">EV685_1951</name>
</gene>
<dbReference type="Pfam" id="PF02872">
    <property type="entry name" value="5_nucleotid_C"/>
    <property type="match status" value="1"/>
</dbReference>
<dbReference type="PANTHER" id="PTHR11575">
    <property type="entry name" value="5'-NUCLEOTIDASE-RELATED"/>
    <property type="match status" value="1"/>
</dbReference>
<evidence type="ECO:0000313" key="4">
    <source>
        <dbReference type="Proteomes" id="UP000293433"/>
    </source>
</evidence>
<dbReference type="Gene3D" id="3.90.780.10">
    <property type="entry name" value="5'-Nucleotidase, C-terminal domain"/>
    <property type="match status" value="1"/>
</dbReference>
<keyword evidence="1" id="KW-0547">Nucleotide-binding</keyword>
<dbReference type="AlphaFoldDB" id="A0A4Q7LJH8"/>
<dbReference type="InterPro" id="IPR006179">
    <property type="entry name" value="5_nucleotidase/apyrase"/>
</dbReference>
<dbReference type="SUPFAM" id="SSF55816">
    <property type="entry name" value="5'-nucleotidase (syn. UDP-sugar hydrolase), C-terminal domain"/>
    <property type="match status" value="1"/>
</dbReference>
<dbReference type="GO" id="GO:0030288">
    <property type="term" value="C:outer membrane-bounded periplasmic space"/>
    <property type="evidence" value="ECO:0007669"/>
    <property type="project" value="TreeGrafter"/>
</dbReference>
<comment type="caution">
    <text evidence="3">The sequence shown here is derived from an EMBL/GenBank/DDBJ whole genome shotgun (WGS) entry which is preliminary data.</text>
</comment>
<keyword evidence="4" id="KW-1185">Reference proteome</keyword>
<sequence>MNLSKREFLQVLGAASAAGMALGQHADADAATAQQGLYDVKPFGNVSFLHMTDCHAQLLPIHFREPSVNLGIGAMRGQPPHLVGEHLLKRMGVRPGTQLAHGYTYLDFERAARRYGKVGGFAHLSTLVKQLKSQRPGALLLDGGDTWQGSATSLWTNAQDMVDACKLLGVDVMTGHWEFTYGMDRVKEIIDKDFEGKVDFVAQNVKTNDFGDPVFKPYVIRPINGVPCAIIGQAFPYTPIANPRYMVADWSFGIQDENMQAMVDEARGKGAQVVVVISHNGMDVDLKMASRVRGIDAIFGGHTHDGVPMAIPVKNAGGTTLVTNAGSNGKFLGVMDFDVKDGKVSDFRYRLLPVFSNQLKADPEMAALITKIRAPYEAKLAEKLAVTDGLLYRRGNFNGSWDQLICDALMDVQGAEIAFSPGFRWGTSLLPGQAITRELLMDQVATTYSYATVTPMTGETIKTVLEDVCDNLFNADPYYQQGGDMVRVGGLAYSCSPNEKMGSRIGDMRLNGKPVEAGKTYKVAGWAPVAEEARSAGNKQVWDVVETWLKAQGGHVKARKINTPRLIGVDGNPGLA</sequence>
<dbReference type="PANTHER" id="PTHR11575:SF42">
    <property type="entry name" value="SULFUR OXIDATION PROTEIN SOXB"/>
    <property type="match status" value="1"/>
</dbReference>
<protein>
    <submittedName>
        <fullName evidence="3">Sulfate thiol esterase SoxB</fullName>
    </submittedName>
</protein>
<accession>A0A4Q7LJH8</accession>
<dbReference type="EMBL" id="SGWV01000009">
    <property type="protein sequence ID" value="RZS54474.1"/>
    <property type="molecule type" value="Genomic_DNA"/>
</dbReference>
<dbReference type="InterPro" id="IPR036907">
    <property type="entry name" value="5'-Nucleotdase_C_sf"/>
</dbReference>
<evidence type="ECO:0000256" key="1">
    <source>
        <dbReference type="RuleBase" id="RU362119"/>
    </source>
</evidence>
<dbReference type="RefSeq" id="WP_130481825.1">
    <property type="nucleotide sequence ID" value="NZ_SGWV01000009.1"/>
</dbReference>
<dbReference type="InterPro" id="IPR029052">
    <property type="entry name" value="Metallo-depent_PP-like"/>
</dbReference>
<dbReference type="PROSITE" id="PS51318">
    <property type="entry name" value="TAT"/>
    <property type="match status" value="1"/>
</dbReference>
<dbReference type="InterPro" id="IPR006311">
    <property type="entry name" value="TAT_signal"/>
</dbReference>
<dbReference type="GO" id="GO:0009166">
    <property type="term" value="P:nucleotide catabolic process"/>
    <property type="evidence" value="ECO:0007669"/>
    <property type="project" value="InterPro"/>
</dbReference>
<evidence type="ECO:0000259" key="2">
    <source>
        <dbReference type="Pfam" id="PF02872"/>
    </source>
</evidence>
<dbReference type="Proteomes" id="UP000293433">
    <property type="component" value="Unassembled WGS sequence"/>
</dbReference>
<dbReference type="Gene3D" id="3.60.21.10">
    <property type="match status" value="1"/>
</dbReference>
<dbReference type="CDD" id="cd07411">
    <property type="entry name" value="MPP_SoxB_N"/>
    <property type="match status" value="1"/>
</dbReference>
<dbReference type="InterPro" id="IPR030998">
    <property type="entry name" value="Thiosulf_SoxB"/>
</dbReference>
<dbReference type="InterPro" id="IPR008334">
    <property type="entry name" value="5'-Nucleotdase_C"/>
</dbReference>
<dbReference type="OrthoDB" id="9803927at2"/>
<dbReference type="GO" id="GO:0016787">
    <property type="term" value="F:hydrolase activity"/>
    <property type="evidence" value="ECO:0007669"/>
    <property type="project" value="UniProtKB-KW"/>
</dbReference>
<dbReference type="SUPFAM" id="SSF56300">
    <property type="entry name" value="Metallo-dependent phosphatases"/>
    <property type="match status" value="1"/>
</dbReference>
<feature type="domain" description="5'-Nucleotidase C-terminal" evidence="2">
    <location>
        <begin position="403"/>
        <end position="527"/>
    </location>
</feature>
<dbReference type="NCBIfam" id="TIGR04486">
    <property type="entry name" value="thiosulf_SoxB"/>
    <property type="match status" value="1"/>
</dbReference>
<name>A0A4Q7LJH8_9BURK</name>
<organism evidence="3 4">
    <name type="scientific">Sphaerotilus mobilis</name>
    <dbReference type="NCBI Taxonomy" id="47994"/>
    <lineage>
        <taxon>Bacteria</taxon>
        <taxon>Pseudomonadati</taxon>
        <taxon>Pseudomonadota</taxon>
        <taxon>Betaproteobacteria</taxon>
        <taxon>Burkholderiales</taxon>
        <taxon>Sphaerotilaceae</taxon>
        <taxon>Sphaerotilus</taxon>
    </lineage>
</organism>